<comment type="caution">
    <text evidence="1">The sequence shown here is derived from an EMBL/GenBank/DDBJ whole genome shotgun (WGS) entry which is preliminary data.</text>
</comment>
<organism evidence="1 2">
    <name type="scientific">Methanococcoides alaskense</name>
    <dbReference type="NCBI Taxonomy" id="325778"/>
    <lineage>
        <taxon>Archaea</taxon>
        <taxon>Methanobacteriati</taxon>
        <taxon>Methanobacteriota</taxon>
        <taxon>Stenosarchaea group</taxon>
        <taxon>Methanomicrobia</taxon>
        <taxon>Methanosarcinales</taxon>
        <taxon>Methanosarcinaceae</taxon>
        <taxon>Methanococcoides</taxon>
    </lineage>
</organism>
<dbReference type="RefSeq" id="WP_270095470.1">
    <property type="nucleotide sequence ID" value="NZ_JAQFFK010000001.1"/>
</dbReference>
<dbReference type="EMBL" id="JAVDQI010000015">
    <property type="protein sequence ID" value="MDR6223934.1"/>
    <property type="molecule type" value="Genomic_DNA"/>
</dbReference>
<dbReference type="Proteomes" id="UP001185015">
    <property type="component" value="Unassembled WGS sequence"/>
</dbReference>
<sequence>MTTFPPFMFSYGLFRSLAGDAFIFEKEIGNEGEYKSLLHFLSRKRYVTHDGSDIIYENTTGIPTYFLRYDPEKSTVELKVSKKRGFAFVVSDEVENVKNVFESFGFKFKGNGKIDNKMFQSEYDYPKFSQSKGLLMVWLLLTLTAIPLSKMIAGGDYSSINSLSSSANAYYIVINAFLKENVLVTLAVGSLFTLLISNTGWLKAHLKDIPEYFRKL</sequence>
<reference evidence="1 2" key="1">
    <citation type="submission" date="2023-07" db="EMBL/GenBank/DDBJ databases">
        <title>Genomic Encyclopedia of Type Strains, Phase IV (KMG-IV): sequencing the most valuable type-strain genomes for metagenomic binning, comparative biology and taxonomic classification.</title>
        <authorList>
            <person name="Goeker M."/>
        </authorList>
    </citation>
    <scope>NUCLEOTIDE SEQUENCE [LARGE SCALE GENOMIC DNA]</scope>
    <source>
        <strain evidence="1 2">DSM 17273</strain>
    </source>
</reference>
<protein>
    <submittedName>
        <fullName evidence="1">Uncharacterized protein</fullName>
    </submittedName>
</protein>
<keyword evidence="2" id="KW-1185">Reference proteome</keyword>
<gene>
    <name evidence="1" type="ORF">J2750_002415</name>
</gene>
<evidence type="ECO:0000313" key="1">
    <source>
        <dbReference type="EMBL" id="MDR6223934.1"/>
    </source>
</evidence>
<evidence type="ECO:0000313" key="2">
    <source>
        <dbReference type="Proteomes" id="UP001185015"/>
    </source>
</evidence>
<proteinExistence type="predicted"/>
<dbReference type="AlphaFoldDB" id="A0AA90U299"/>
<accession>A0AA90U299</accession>
<name>A0AA90U299_9EURY</name>